<organism evidence="1 2">
    <name type="scientific">Geodia barretti</name>
    <name type="common">Barrett's horny sponge</name>
    <dbReference type="NCBI Taxonomy" id="519541"/>
    <lineage>
        <taxon>Eukaryota</taxon>
        <taxon>Metazoa</taxon>
        <taxon>Porifera</taxon>
        <taxon>Demospongiae</taxon>
        <taxon>Heteroscleromorpha</taxon>
        <taxon>Tetractinellida</taxon>
        <taxon>Astrophorina</taxon>
        <taxon>Geodiidae</taxon>
        <taxon>Geodia</taxon>
    </lineage>
</organism>
<evidence type="ECO:0000313" key="1">
    <source>
        <dbReference type="EMBL" id="CAI8045306.1"/>
    </source>
</evidence>
<comment type="caution">
    <text evidence="1">The sequence shown here is derived from an EMBL/GenBank/DDBJ whole genome shotgun (WGS) entry which is preliminary data.</text>
</comment>
<dbReference type="Proteomes" id="UP001174909">
    <property type="component" value="Unassembled WGS sequence"/>
</dbReference>
<accession>A0AA35TE56</accession>
<sequence>QFSAHSLSKSPASASAVSVRAVSAEKLESGGRRVSLTVRAVPGAANRRRGGAQQQAAVLLQPPPQTTYLLQPAPFPVYQPLQLSGAQFPVSWALPQYIPQPQLSLQQTQQTGLKREVGEGVRRRRRKGVEREVGEGIVDCVLPDLVREIVNETISDIVFSYLSHQQSAKHAIPKPHPPSMLHPITSLLPPLPCRPSTQPSDLYRHGNKTVIGPRMPHPLLHLITHNNTEHEMCNAVATFLLEQMTFQLLLTSDLDGGVTMATRIHSKHILTDMIFNELLVKLINTDSTHSN</sequence>
<proteinExistence type="predicted"/>
<gene>
    <name evidence="1" type="ORF">GBAR_LOCUS25069</name>
</gene>
<dbReference type="AlphaFoldDB" id="A0AA35TE56"/>
<dbReference type="EMBL" id="CASHTH010003463">
    <property type="protein sequence ID" value="CAI8045306.1"/>
    <property type="molecule type" value="Genomic_DNA"/>
</dbReference>
<protein>
    <submittedName>
        <fullName evidence="1">Uncharacterized protein</fullName>
    </submittedName>
</protein>
<evidence type="ECO:0000313" key="2">
    <source>
        <dbReference type="Proteomes" id="UP001174909"/>
    </source>
</evidence>
<feature type="non-terminal residue" evidence="1">
    <location>
        <position position="1"/>
    </location>
</feature>
<reference evidence="1" key="1">
    <citation type="submission" date="2023-03" db="EMBL/GenBank/DDBJ databases">
        <authorList>
            <person name="Steffen K."/>
            <person name="Cardenas P."/>
        </authorList>
    </citation>
    <scope>NUCLEOTIDE SEQUENCE</scope>
</reference>
<name>A0AA35TE56_GEOBA</name>
<keyword evidence="2" id="KW-1185">Reference proteome</keyword>